<reference evidence="6 7" key="1">
    <citation type="submission" date="2011-06" db="EMBL/GenBank/DDBJ databases">
        <title>The draft genome of Thiocapsa marina 5811.</title>
        <authorList>
            <consortium name="US DOE Joint Genome Institute (JGI-PGF)"/>
            <person name="Lucas S."/>
            <person name="Han J."/>
            <person name="Cheng J.-F."/>
            <person name="Goodwin L."/>
            <person name="Pitluck S."/>
            <person name="Peters L."/>
            <person name="Land M.L."/>
            <person name="Hauser L."/>
            <person name="Vogl K."/>
            <person name="Liu Z."/>
            <person name="Imhoff J."/>
            <person name="Thiel V."/>
            <person name="Frigaard N.-U."/>
            <person name="Bryant D."/>
            <person name="Woyke T.J."/>
        </authorList>
    </citation>
    <scope>NUCLEOTIDE SEQUENCE [LARGE SCALE GENOMIC DNA]</scope>
    <source>
        <strain evidence="6 7">5811</strain>
    </source>
</reference>
<dbReference type="eggNOG" id="COG0674">
    <property type="taxonomic scope" value="Bacteria"/>
</dbReference>
<keyword evidence="1 6" id="KW-0560">Oxidoreductase</keyword>
<dbReference type="Pfam" id="PF01855">
    <property type="entry name" value="POR_N"/>
    <property type="match status" value="1"/>
</dbReference>
<evidence type="ECO:0000259" key="4">
    <source>
        <dbReference type="Pfam" id="PF01855"/>
    </source>
</evidence>
<dbReference type="EC" id="1.2.7.3" evidence="6"/>
<dbReference type="InterPro" id="IPR033248">
    <property type="entry name" value="Transketolase_C"/>
</dbReference>
<dbReference type="InterPro" id="IPR019752">
    <property type="entry name" value="Pyrv/ketoisovalerate_OxRed_cat"/>
</dbReference>
<dbReference type="eggNOG" id="COG1014">
    <property type="taxonomic scope" value="Bacteria"/>
</dbReference>
<dbReference type="PANTHER" id="PTHR32154:SF20">
    <property type="entry name" value="2-OXOGLUTARATE OXIDOREDUCTASE SUBUNIT KORA"/>
    <property type="match status" value="1"/>
</dbReference>
<evidence type="ECO:0000259" key="5">
    <source>
        <dbReference type="Pfam" id="PF02780"/>
    </source>
</evidence>
<dbReference type="Proteomes" id="UP000005459">
    <property type="component" value="Unassembled WGS sequence"/>
</dbReference>
<dbReference type="InterPro" id="IPR009014">
    <property type="entry name" value="Transketo_C/PFOR_II"/>
</dbReference>
<dbReference type="InterPro" id="IPR050722">
    <property type="entry name" value="Pyruvate:ferred/Flavod_OxRd"/>
</dbReference>
<name>F9UDD9_9GAMM</name>
<dbReference type="Pfam" id="PF01558">
    <property type="entry name" value="POR"/>
    <property type="match status" value="1"/>
</dbReference>
<dbReference type="InterPro" id="IPR002869">
    <property type="entry name" value="Pyrv_flavodox_OxRed_cen"/>
</dbReference>
<dbReference type="FunFam" id="3.40.50.970:FF:000022">
    <property type="entry name" value="2-oxoglutarate ferredoxin oxidoreductase alpha subunit"/>
    <property type="match status" value="1"/>
</dbReference>
<sequence length="586" mass="60665">MTERSTLDGGAALAITGSGGSGAVTAGLILLAAVGRAGYYGLLGRSAGPQIRGGESAAMLRFGPRPIECMGDRFDLLVGLDWENVARFADELPLDRNSLILTDAQAGPIPEILVRSGAQVRSLPWKALADGQTEGRVNMVALGMVGAMLGLPPDALEAGARATLGGKGGRVLAHSLECIRSGYAAADAQSSSVPSSALAPAVARWNISGNEAAGLGGVRGGVRFVAAYPITPASEVLEWLAPRLELLGGSLLQAEDELASINMIIGSSFGGVPSLTATSGPGLSLMVEGLGLAVASETPVVVVNVQRGGPSTGIPTKSEQSDLNIALYGLHGDAPHLVLAALGIRDCIDTVAWAVGLAEHLQTVAIVLSDQILGQSRAIVDPPGDRAFGAGETPHLQRLIARDADPDHRRYRPTPDGVSPMALPGLAGGMYTGEGLEHGPGGAPSSRAIDHAEQLDKRLRKLTGFDYGPGWAEIRGEGDHVLLTWGSAAGPVFEAAERLRDSGTPTRAIALRLLAPLQREALLEAIGSAGSILVVEQNQTAQCFAYLHSQQALPAHARSYARPGPLPLRPGEIMRALTESAEREET</sequence>
<dbReference type="InterPro" id="IPR022367">
    <property type="entry name" value="2-oxoacid/accept_OxRdtase_asu"/>
</dbReference>
<dbReference type="EMBL" id="AFWV01000009">
    <property type="protein sequence ID" value="EGV17883.1"/>
    <property type="molecule type" value="Genomic_DNA"/>
</dbReference>
<accession>F9UDD9</accession>
<dbReference type="InterPro" id="IPR029061">
    <property type="entry name" value="THDP-binding"/>
</dbReference>
<dbReference type="STRING" id="768671.ThimaDRAFT_2942"/>
<protein>
    <submittedName>
        <fullName evidence="6">2-oxoacid:acceptor oxidoreductase, alpha subunit</fullName>
        <ecNumber evidence="6">1.2.7.3</ecNumber>
    </submittedName>
</protein>
<dbReference type="AlphaFoldDB" id="F9UDD9"/>
<dbReference type="Gene3D" id="3.40.50.920">
    <property type="match status" value="1"/>
</dbReference>
<dbReference type="OrthoDB" id="9794954at2"/>
<organism evidence="6 7">
    <name type="scientific">Thiocapsa marina 5811</name>
    <dbReference type="NCBI Taxonomy" id="768671"/>
    <lineage>
        <taxon>Bacteria</taxon>
        <taxon>Pseudomonadati</taxon>
        <taxon>Pseudomonadota</taxon>
        <taxon>Gammaproteobacteria</taxon>
        <taxon>Chromatiales</taxon>
        <taxon>Chromatiaceae</taxon>
        <taxon>Thiocapsa</taxon>
    </lineage>
</organism>
<evidence type="ECO:0000256" key="2">
    <source>
        <dbReference type="ARBA" id="ARBA00023052"/>
    </source>
</evidence>
<dbReference type="SUPFAM" id="SSF53323">
    <property type="entry name" value="Pyruvate-ferredoxin oxidoreductase, PFOR, domain III"/>
    <property type="match status" value="1"/>
</dbReference>
<keyword evidence="2" id="KW-0786">Thiamine pyrophosphate</keyword>
<dbReference type="PATRIC" id="fig|768671.3.peg.3115"/>
<evidence type="ECO:0000259" key="3">
    <source>
        <dbReference type="Pfam" id="PF01558"/>
    </source>
</evidence>
<dbReference type="SUPFAM" id="SSF52922">
    <property type="entry name" value="TK C-terminal domain-like"/>
    <property type="match status" value="1"/>
</dbReference>
<dbReference type="NCBIfam" id="TIGR03710">
    <property type="entry name" value="OAFO_sf"/>
    <property type="match status" value="1"/>
</dbReference>
<dbReference type="GO" id="GO:0006979">
    <property type="term" value="P:response to oxidative stress"/>
    <property type="evidence" value="ECO:0007669"/>
    <property type="project" value="TreeGrafter"/>
</dbReference>
<feature type="domain" description="Transketolase C-terminal" evidence="5">
    <location>
        <begin position="472"/>
        <end position="539"/>
    </location>
</feature>
<dbReference type="GO" id="GO:0047553">
    <property type="term" value="F:2-oxoglutarate synthase activity"/>
    <property type="evidence" value="ECO:0007669"/>
    <property type="project" value="UniProtKB-EC"/>
</dbReference>
<evidence type="ECO:0000313" key="6">
    <source>
        <dbReference type="EMBL" id="EGV17883.1"/>
    </source>
</evidence>
<feature type="domain" description="Pyruvate flavodoxin/ferredoxin oxidoreductase pyrimidine binding" evidence="4">
    <location>
        <begin position="218"/>
        <end position="385"/>
    </location>
</feature>
<dbReference type="PANTHER" id="PTHR32154">
    <property type="entry name" value="PYRUVATE-FLAVODOXIN OXIDOREDUCTASE-RELATED"/>
    <property type="match status" value="1"/>
</dbReference>
<feature type="domain" description="Pyruvate/ketoisovalerate oxidoreductase catalytic" evidence="3">
    <location>
        <begin position="19"/>
        <end position="184"/>
    </location>
</feature>
<dbReference type="Gene3D" id="3.40.920.10">
    <property type="entry name" value="Pyruvate-ferredoxin oxidoreductase, PFOR, domain III"/>
    <property type="match status" value="1"/>
</dbReference>
<dbReference type="SUPFAM" id="SSF52518">
    <property type="entry name" value="Thiamin diphosphate-binding fold (THDP-binding)"/>
    <property type="match status" value="1"/>
</dbReference>
<dbReference type="Gene3D" id="3.40.50.970">
    <property type="match status" value="1"/>
</dbReference>
<dbReference type="InterPro" id="IPR002880">
    <property type="entry name" value="Pyrv_Fd/Flavodoxin_OxRdtase_N"/>
</dbReference>
<gene>
    <name evidence="6" type="ORF">ThimaDRAFT_2942</name>
</gene>
<evidence type="ECO:0000256" key="1">
    <source>
        <dbReference type="ARBA" id="ARBA00023002"/>
    </source>
</evidence>
<dbReference type="RefSeq" id="WP_007193814.1">
    <property type="nucleotide sequence ID" value="NZ_AFWV01000009.1"/>
</dbReference>
<dbReference type="CDD" id="cd07034">
    <property type="entry name" value="TPP_PYR_PFOR_IOR-alpha_like"/>
    <property type="match status" value="1"/>
</dbReference>
<proteinExistence type="predicted"/>
<dbReference type="Pfam" id="PF02780">
    <property type="entry name" value="Transketolase_C"/>
    <property type="match status" value="1"/>
</dbReference>
<keyword evidence="7" id="KW-1185">Reference proteome</keyword>
<evidence type="ECO:0000313" key="7">
    <source>
        <dbReference type="Proteomes" id="UP000005459"/>
    </source>
</evidence>